<dbReference type="EMBL" id="CM056741">
    <property type="protein sequence ID" value="KAJ8683257.1"/>
    <property type="molecule type" value="Genomic_DNA"/>
</dbReference>
<keyword evidence="2" id="KW-1185">Reference proteome</keyword>
<evidence type="ECO:0000313" key="1">
    <source>
        <dbReference type="EMBL" id="KAJ8683257.1"/>
    </source>
</evidence>
<protein>
    <submittedName>
        <fullName evidence="1">Uncharacterized protein</fullName>
    </submittedName>
</protein>
<dbReference type="Proteomes" id="UP001239111">
    <property type="component" value="Chromosome 1"/>
</dbReference>
<gene>
    <name evidence="1" type="ORF">QAD02_019049</name>
</gene>
<comment type="caution">
    <text evidence="1">The sequence shown here is derived from an EMBL/GenBank/DDBJ whole genome shotgun (WGS) entry which is preliminary data.</text>
</comment>
<evidence type="ECO:0000313" key="2">
    <source>
        <dbReference type="Proteomes" id="UP001239111"/>
    </source>
</evidence>
<organism evidence="1 2">
    <name type="scientific">Eretmocerus hayati</name>
    <dbReference type="NCBI Taxonomy" id="131215"/>
    <lineage>
        <taxon>Eukaryota</taxon>
        <taxon>Metazoa</taxon>
        <taxon>Ecdysozoa</taxon>
        <taxon>Arthropoda</taxon>
        <taxon>Hexapoda</taxon>
        <taxon>Insecta</taxon>
        <taxon>Pterygota</taxon>
        <taxon>Neoptera</taxon>
        <taxon>Endopterygota</taxon>
        <taxon>Hymenoptera</taxon>
        <taxon>Apocrita</taxon>
        <taxon>Proctotrupomorpha</taxon>
        <taxon>Chalcidoidea</taxon>
        <taxon>Aphelinidae</taxon>
        <taxon>Aphelininae</taxon>
        <taxon>Eretmocerus</taxon>
    </lineage>
</organism>
<sequence>MCKLVRGREFDACDGKVSRDHFVSRCVDASCACLARGASSSQCRCEALSSFVSECLSAPVEIGSKLVDLPAWRSIHDCPALCEPPFVYNDCFKNECEVSCENVRQTEPCPRVKDGAVCVSGCFCPEGLVRDGNNCVPAARCRDCACHGLGSGSSYVSFDGVNVRFEPNCTHLLSRDNAPNFDIRLGEHLAEKSNEDSGVRHTYQVWVSNGPCPQGLCAEALTILYEWHVIQVKKGQVPDMLYGSVDGIEITQLPYSNGWLTIEESPIRDVHIVIPTIQMELVIFRHNFAFVLRLPSTLFSGSMDGICGDCNGEQRDEMKMPNGEVTTDSQKFGNSWQVSDSVLTEFDNIGINCRLRGTKQTHSKIIVDVSTCLKASIVGEGQRCEQLLRGSEFSRCHGLIDPGPYYSACRTALCSGRDACDEIHAYASLCSSKAGICLPWRTPNLCPISCTSPLEYRACESSCPKTCESITGSLPSQSETISASFIKCKESEGSAIQEGCFCPEDRVWLNGSCVLASECTPPPTPSPICDDQGHIEGDTWMSDNCTKCNCLSGGRVECERETCSAVETICEQNFKAILVTGTEIQCCPKYICVPDETASSLCNEAQQPECGFGQSLKTSVDSNGCQNFICQCVSDEECQHLVGNETVSETGLLEPGYVMTLNNSGCCPRYTKSCQPDTCPTPPSCQQFYNPILKTDSSSCCPKIVCEAPSNLCLISSSLDHNVIEEQTLAKKIGETWEEGKCKTCVCTDRGNGSLPLPICSIKECLSSADHPDSRDYVLKTIESKEQCCPIFERVACKEEDKIYQVGDKWHPAGVSDACAQTECILDDQNVISKRNLVQQCDQTCAPGYEYQLPQSSNDQNKVKCCGECVAYACNVEALEVDANSKENETRLIPIGHSWRSLKDPCLNNLCTSIDGSVQIHSTKEICDDVSSLELSDYQLEKQAVNNQCCLKIIRTACLSEGKYYQPGEQWQSPTDSCIMGSCLKTDDGSVLKHVEMKTCNVDCPWGWEYQRPNNGTCCGECKQSHCILDGVLYNPGQTWQSSDSCTTYSCDRIDDQLLLSTSSPVCPELDCSPELVYSDGCCKRCKIVSANKTEIPPCGTEVIDFDSTIGLVVIKDGPHGSCKNLQPVLGLTECRGTCDSSTHFDSITWKQSMNCKCCQPVKYRNVKAMLTCDDGEIFNQTLSVPEVCSCQSCSSQDSDADSSSTDSEPNTTPRKWLIFG</sequence>
<proteinExistence type="predicted"/>
<accession>A0ACC2PIR0</accession>
<name>A0ACC2PIR0_9HYME</name>
<reference evidence="1" key="1">
    <citation type="submission" date="2023-04" db="EMBL/GenBank/DDBJ databases">
        <title>A chromosome-level genome assembly of the parasitoid wasp Eretmocerus hayati.</title>
        <authorList>
            <person name="Zhong Y."/>
            <person name="Liu S."/>
            <person name="Liu Y."/>
        </authorList>
    </citation>
    <scope>NUCLEOTIDE SEQUENCE</scope>
    <source>
        <strain evidence="1">ZJU_SS_LIU_2023</strain>
    </source>
</reference>